<dbReference type="InterPro" id="IPR000086">
    <property type="entry name" value="NUDIX_hydrolase_dom"/>
</dbReference>
<dbReference type="Proteomes" id="UP000295807">
    <property type="component" value="Unassembled WGS sequence"/>
</dbReference>
<comment type="cofactor">
    <cofactor evidence="1">
        <name>Mg(2+)</name>
        <dbReference type="ChEBI" id="CHEBI:18420"/>
    </cofactor>
</comment>
<keyword evidence="5" id="KW-1185">Reference proteome</keyword>
<proteinExistence type="predicted"/>
<evidence type="ECO:0000256" key="1">
    <source>
        <dbReference type="ARBA" id="ARBA00001946"/>
    </source>
</evidence>
<gene>
    <name evidence="4" type="ORF">EDD80_1322</name>
</gene>
<organism evidence="4 5">
    <name type="scientific">Anseongella ginsenosidimutans</name>
    <dbReference type="NCBI Taxonomy" id="496056"/>
    <lineage>
        <taxon>Bacteria</taxon>
        <taxon>Pseudomonadati</taxon>
        <taxon>Bacteroidota</taxon>
        <taxon>Sphingobacteriia</taxon>
        <taxon>Sphingobacteriales</taxon>
        <taxon>Sphingobacteriaceae</taxon>
        <taxon>Anseongella</taxon>
    </lineage>
</organism>
<evidence type="ECO:0000313" key="5">
    <source>
        <dbReference type="Proteomes" id="UP000295807"/>
    </source>
</evidence>
<dbReference type="PROSITE" id="PS51462">
    <property type="entry name" value="NUDIX"/>
    <property type="match status" value="1"/>
</dbReference>
<accession>A0A4R3KJS0</accession>
<evidence type="ECO:0000256" key="2">
    <source>
        <dbReference type="ARBA" id="ARBA00022801"/>
    </source>
</evidence>
<dbReference type="Gene3D" id="3.90.79.10">
    <property type="entry name" value="Nucleoside Triphosphate Pyrophosphohydrolase"/>
    <property type="match status" value="1"/>
</dbReference>
<dbReference type="InterPro" id="IPR015797">
    <property type="entry name" value="NUDIX_hydrolase-like_dom_sf"/>
</dbReference>
<evidence type="ECO:0000259" key="3">
    <source>
        <dbReference type="PROSITE" id="PS51462"/>
    </source>
</evidence>
<dbReference type="RefSeq" id="WP_132130810.1">
    <property type="nucleotide sequence ID" value="NZ_CP042432.1"/>
</dbReference>
<dbReference type="Pfam" id="PF00293">
    <property type="entry name" value="NUDIX"/>
    <property type="match status" value="1"/>
</dbReference>
<reference evidence="4 5" key="1">
    <citation type="submission" date="2019-03" db="EMBL/GenBank/DDBJ databases">
        <title>Genomic Encyclopedia of Type Strains, Phase IV (KMG-IV): sequencing the most valuable type-strain genomes for metagenomic binning, comparative biology and taxonomic classification.</title>
        <authorList>
            <person name="Goeker M."/>
        </authorList>
    </citation>
    <scope>NUCLEOTIDE SEQUENCE [LARGE SCALE GENOMIC DNA]</scope>
    <source>
        <strain evidence="4 5">DSM 21100</strain>
    </source>
</reference>
<protein>
    <submittedName>
        <fullName evidence="4">ADP-ribose pyrophosphatase YjhB (NUDIX family)</fullName>
    </submittedName>
</protein>
<feature type="domain" description="Nudix hydrolase" evidence="3">
    <location>
        <begin position="1"/>
        <end position="131"/>
    </location>
</feature>
<comment type="caution">
    <text evidence="4">The sequence shown here is derived from an EMBL/GenBank/DDBJ whole genome shotgun (WGS) entry which is preliminary data.</text>
</comment>
<dbReference type="GO" id="GO:0016787">
    <property type="term" value="F:hydrolase activity"/>
    <property type="evidence" value="ECO:0007669"/>
    <property type="project" value="UniProtKB-KW"/>
</dbReference>
<dbReference type="OrthoDB" id="65827at2"/>
<dbReference type="PANTHER" id="PTHR43046:SF14">
    <property type="entry name" value="MUTT_NUDIX FAMILY PROTEIN"/>
    <property type="match status" value="1"/>
</dbReference>
<dbReference type="PANTHER" id="PTHR43046">
    <property type="entry name" value="GDP-MANNOSE MANNOSYL HYDROLASE"/>
    <property type="match status" value="1"/>
</dbReference>
<keyword evidence="2" id="KW-0378">Hydrolase</keyword>
<dbReference type="AlphaFoldDB" id="A0A4R3KJS0"/>
<name>A0A4R3KJS0_9SPHI</name>
<evidence type="ECO:0000313" key="4">
    <source>
        <dbReference type="EMBL" id="TCS83645.1"/>
    </source>
</evidence>
<dbReference type="SUPFAM" id="SSF55811">
    <property type="entry name" value="Nudix"/>
    <property type="match status" value="1"/>
</dbReference>
<dbReference type="EMBL" id="SMAD01000032">
    <property type="protein sequence ID" value="TCS83645.1"/>
    <property type="molecule type" value="Genomic_DNA"/>
</dbReference>
<sequence>MKPRPSLLVIEEDCLLLMRYNYNGRRVYGIPGGNPDEGESLQDALIRELREELQVAVQPGDMIFSAETVRPGKPDAHVLHCLFEGKILEGRPALDPAETTAAAIEWIPVRELETLHLYPHLGKAIAQWHREQLPHKTYLGAILQPWA</sequence>